<evidence type="ECO:0000313" key="1">
    <source>
        <dbReference type="EMBL" id="KAA6391447.1"/>
    </source>
</evidence>
<accession>A0A5J4W953</accession>
<dbReference type="EMBL" id="SNRW01002878">
    <property type="protein sequence ID" value="KAA6391447.1"/>
    <property type="molecule type" value="Genomic_DNA"/>
</dbReference>
<evidence type="ECO:0000313" key="2">
    <source>
        <dbReference type="Proteomes" id="UP000324800"/>
    </source>
</evidence>
<gene>
    <name evidence="1" type="ORF">EZS28_013026</name>
</gene>
<sequence>MQHSDYISGYMQLGEVIKTLSIHPQSFEISKQNFFDFPLTELTSSGVKYIRAPLGARGKSAYSMVQTCQVIWTITIPANSLAIQLNKTYDGWDTTGKLIQRTNFNGKEDALADWITDMSQAEQGYFGKSALGLESSEHLQFWIRFSTASGPFYQFQLMKDATALWGFAIYAREQAVISGNSLSDLCTKNSVSVSPLESIIEGKRHFGVFIDIPLCEIDGKATADATGTLFYYKIPNDITICEVFDLNQLNSVFNSIPVITHNYAILYLLLWIQDFLQDLKVVWLYKNDTLDTDDSFMRGYNSSKLDSSTNIQVILQGNLTKGIIDTTNISPSQNQNGFKQFIRTRAYPDPTQASITPMIRYMCDAFVRIIFDDSLMLQLLNIDVIGELAGGAIKPQ</sequence>
<name>A0A5J4W953_9EUKA</name>
<reference evidence="1 2" key="1">
    <citation type="submission" date="2019-03" db="EMBL/GenBank/DDBJ databases">
        <title>Single cell metagenomics reveals metabolic interactions within the superorganism composed of flagellate Streblomastix strix and complex community of Bacteroidetes bacteria on its surface.</title>
        <authorList>
            <person name="Treitli S.C."/>
            <person name="Kolisko M."/>
            <person name="Husnik F."/>
            <person name="Keeling P."/>
            <person name="Hampl V."/>
        </authorList>
    </citation>
    <scope>NUCLEOTIDE SEQUENCE [LARGE SCALE GENOMIC DNA]</scope>
    <source>
        <strain evidence="1">ST1C</strain>
    </source>
</reference>
<protein>
    <submittedName>
        <fullName evidence="1">Uncharacterized protein</fullName>
    </submittedName>
</protein>
<comment type="caution">
    <text evidence="1">The sequence shown here is derived from an EMBL/GenBank/DDBJ whole genome shotgun (WGS) entry which is preliminary data.</text>
</comment>
<organism evidence="1 2">
    <name type="scientific">Streblomastix strix</name>
    <dbReference type="NCBI Taxonomy" id="222440"/>
    <lineage>
        <taxon>Eukaryota</taxon>
        <taxon>Metamonada</taxon>
        <taxon>Preaxostyla</taxon>
        <taxon>Oxymonadida</taxon>
        <taxon>Streblomastigidae</taxon>
        <taxon>Streblomastix</taxon>
    </lineage>
</organism>
<dbReference type="AlphaFoldDB" id="A0A5J4W953"/>
<dbReference type="Proteomes" id="UP000324800">
    <property type="component" value="Unassembled WGS sequence"/>
</dbReference>
<proteinExistence type="predicted"/>